<name>A0A6J5H618_9BURK</name>
<accession>A0A6J5H618</accession>
<dbReference type="AlphaFoldDB" id="A0A6J5H618"/>
<dbReference type="Gene3D" id="1.10.530.10">
    <property type="match status" value="1"/>
</dbReference>
<evidence type="ECO:0000256" key="1">
    <source>
        <dbReference type="SAM" id="MobiDB-lite"/>
    </source>
</evidence>
<dbReference type="RefSeq" id="WP_129563892.1">
    <property type="nucleotide sequence ID" value="NZ_CADIKL010000068.1"/>
</dbReference>
<dbReference type="Gene3D" id="2.70.70.10">
    <property type="entry name" value="Glucose Permease (Domain IIA)"/>
    <property type="match status" value="1"/>
</dbReference>
<sequence>MLISYPFLPPRQISETDEAWEARIFNLEMLDSGVYPASLQSVWHGGIHLRDPGNHEPVRAIADGTLVAYRMASGKVTPPGSAPETGVDNSFVLLRHETETAEAEQGEGCNKVVFYSLYMHLMDDAELRGEGRQEAARPLPLRSATGDGSDAQSIKVDGETKIYRKDILGFPGLSAGGRRMIHFEIFTTNSDLNAFFVDSLSTVVDAQGAANGNIGVWGDSYFVVPAGTSVLASAPHADAHHKIAKHVFPTGQAGTTGARLFVRIGYRGGDKYTTVWRDNGGTLAPTLLTDTQGTVDKNFEYALYPLAKKLYRSGPSAGYEMLRFGRAIGPDKQLLAAADKQLHTLITWDAGKSGYIDLAAHGIKKLSDADFPSWLGWQKIAESDGAFSADGICDVPGLRALMGLAVKPGDTGDAATQDFSTFISATENASIRERLRHLVCRFHTEWDGSDNEHRYARLKQRDGLGPGVDGPFCGKDADYDKQLAFFRKLQFWGQPADWTNTGLTDPQVWHFHPFGFIQHMRRCGWRSLNEMAQLLPRSSYAGMPARHDHVNIAWGTSVSRWTPYVRAFNQAFRKYGIVTPNRQTHYFAQTFIETARLDTMRELGRGHKNSHGHWPTPAMQYYQAFFGRGSMQLTWAGNYDDYRDFRTAGALPDNASGVYSDSRITRTSLHYWANPADHGTEKQWYPRYDPDIIASDPYNAADSGGYYWVSKHHDGTYDINSVCDHGVTEQTIGRVSVLVNGGGFGFFERQGYAHYVARFLSDDTSETKTATFNPHHGSVTSEVTVDYTPQRS</sequence>
<dbReference type="Proteomes" id="UP000494119">
    <property type="component" value="Unassembled WGS sequence"/>
</dbReference>
<proteinExistence type="predicted"/>
<dbReference type="SUPFAM" id="SSF53955">
    <property type="entry name" value="Lysozyme-like"/>
    <property type="match status" value="1"/>
</dbReference>
<protein>
    <submittedName>
        <fullName evidence="2">Uncharacterized protein</fullName>
    </submittedName>
</protein>
<feature type="region of interest" description="Disordered" evidence="1">
    <location>
        <begin position="130"/>
        <end position="152"/>
    </location>
</feature>
<evidence type="ECO:0000313" key="3">
    <source>
        <dbReference type="Proteomes" id="UP000494119"/>
    </source>
</evidence>
<organism evidence="2 3">
    <name type="scientific">Paraburkholderia caffeinitolerans</name>
    <dbReference type="NCBI Taxonomy" id="1723730"/>
    <lineage>
        <taxon>Bacteria</taxon>
        <taxon>Pseudomonadati</taxon>
        <taxon>Pseudomonadota</taxon>
        <taxon>Betaproteobacteria</taxon>
        <taxon>Burkholderiales</taxon>
        <taxon>Burkholderiaceae</taxon>
        <taxon>Paraburkholderia</taxon>
    </lineage>
</organism>
<keyword evidence="3" id="KW-1185">Reference proteome</keyword>
<dbReference type="InterPro" id="IPR011055">
    <property type="entry name" value="Dup_hybrid_motif"/>
</dbReference>
<gene>
    <name evidence="2" type="ORF">LMG28688_07018</name>
</gene>
<dbReference type="EMBL" id="CADIKL010000068">
    <property type="protein sequence ID" value="CAB3809564.1"/>
    <property type="molecule type" value="Genomic_DNA"/>
</dbReference>
<evidence type="ECO:0000313" key="2">
    <source>
        <dbReference type="EMBL" id="CAB3809564.1"/>
    </source>
</evidence>
<reference evidence="2 3" key="1">
    <citation type="submission" date="2020-04" db="EMBL/GenBank/DDBJ databases">
        <authorList>
            <person name="De Canck E."/>
        </authorList>
    </citation>
    <scope>NUCLEOTIDE SEQUENCE [LARGE SCALE GENOMIC DNA]</scope>
    <source>
        <strain evidence="2 3">LMG 28688</strain>
    </source>
</reference>
<dbReference type="InterPro" id="IPR023346">
    <property type="entry name" value="Lysozyme-like_dom_sf"/>
</dbReference>